<feature type="repeat" description="PPR" evidence="7">
    <location>
        <begin position="360"/>
        <end position="394"/>
    </location>
</feature>
<dbReference type="Gene3D" id="1.25.40.10">
    <property type="entry name" value="Tetratricopeptide repeat domain"/>
    <property type="match status" value="5"/>
</dbReference>
<feature type="repeat" description="PPR" evidence="7">
    <location>
        <begin position="531"/>
        <end position="561"/>
    </location>
</feature>
<reference evidence="10 11" key="1">
    <citation type="submission" date="2024-01" db="EMBL/GenBank/DDBJ databases">
        <title>The genomes of 5 underutilized Papilionoideae crops provide insights into root nodulation and disease resistanc.</title>
        <authorList>
            <person name="Jiang F."/>
        </authorList>
    </citation>
    <scope>NUCLEOTIDE SEQUENCE [LARGE SCALE GENOMIC DNA]</scope>
    <source>
        <strain evidence="10">JINMINGXINNONG_FW02</strain>
        <tissue evidence="10">Leaves</tissue>
    </source>
</reference>
<dbReference type="Proteomes" id="UP001374584">
    <property type="component" value="Unassembled WGS sequence"/>
</dbReference>
<dbReference type="InterPro" id="IPR011990">
    <property type="entry name" value="TPR-like_helical_dom_sf"/>
</dbReference>
<dbReference type="FunFam" id="1.25.40.10:FF:000344">
    <property type="entry name" value="Pentatricopeptide repeat-containing protein"/>
    <property type="match status" value="1"/>
</dbReference>
<dbReference type="GO" id="GO:0009507">
    <property type="term" value="C:chloroplast"/>
    <property type="evidence" value="ECO:0007669"/>
    <property type="project" value="UniProtKB-SubCell"/>
</dbReference>
<keyword evidence="5" id="KW-0677">Repeat</keyword>
<feature type="repeat" description="PPR" evidence="7">
    <location>
        <begin position="228"/>
        <end position="258"/>
    </location>
</feature>
<feature type="repeat" description="PPR" evidence="7">
    <location>
        <begin position="461"/>
        <end position="495"/>
    </location>
</feature>
<dbReference type="InterPro" id="IPR046848">
    <property type="entry name" value="E_motif"/>
</dbReference>
<feature type="repeat" description="PPR" evidence="7">
    <location>
        <begin position="597"/>
        <end position="627"/>
    </location>
</feature>
<dbReference type="Pfam" id="PF01535">
    <property type="entry name" value="PPR"/>
    <property type="match status" value="4"/>
</dbReference>
<dbReference type="InterPro" id="IPR002885">
    <property type="entry name" value="PPR_rpt"/>
</dbReference>
<gene>
    <name evidence="10" type="ORF">VNO80_26319</name>
</gene>
<sequence length="868" mass="97147">MFVPMHARTNSNTTHVTFKDHYHGFMHVIFNCLVTKQYHESKELGTVNLKRDRMSLQLFALCPLPFWSNTITLTNSKSSTTATSFYQGNYYIPTHTHPSAILLENCTSKKELYQILSLVIKNGFYNEHVFLAKVIRLLCKFGSTSEAASVFEPVEHKLDVLYHALLKGYAKNSSLYDALSLFHRMMCDGVRPVAGDYTCLLELCGGNLDLKRGREIHGQLITNGFGSNLFAMTAVVNLYAKCGQIDDAFKMFEKMQQKDLVTWTTLVAGYAQNGFAKRALHLVSQMQEAGQKPDSVTLVSVLPAVADMKALRIGRSIHCYAFRSGFESLVNVSNALLDMYFKCGFARIARMVFEGMSRKSIVSWNTVICGSAQNGESEEAFATFLKMLDKREVPTRVTIMGALLACANLGDLKGGRFVHKLLDQLKLDFDVSVMNSLISMYSKCKRVAIAASIFDHLKEKTNVTWNAMILGYAQNGCVEEALNLFCTMQSQGTKLDCFTLVGVITALAEFSVNHQAKWIHGLAIRTDMDKNVFVSTALVDMYAKCGAIKTARKLFDMMQERHVITWNAMIDGYGTHGLAKEALDLFKEMQKGAAKPNDITFLSVISACSHSGFVEEGLFLFKSMKEDYDLEPNLDHYSAMVDLLGRAGQLDEAWNFLQGMTVKPGISVLGAMLGACKIHKNVELGERAADKLFELDPDEGGYHVLLANIYASNSMWDKVAKVRRVMEKKGLHKTPGCSLVEMRNEVHTFYSGSTNHPQSKRIYAFLETLGDEIKDAGYVPETNSIQDVEENLREQLLSSHSERLAIAYGLLNTSPGTTIHIRKNLRVCGDCHEATKYISLVTGREIIVRDLRRFHHFKNGNCSCGDYW</sequence>
<evidence type="ECO:0000256" key="5">
    <source>
        <dbReference type="ARBA" id="ARBA00022737"/>
    </source>
</evidence>
<dbReference type="GO" id="GO:0009451">
    <property type="term" value="P:RNA modification"/>
    <property type="evidence" value="ECO:0007669"/>
    <property type="project" value="InterPro"/>
</dbReference>
<dbReference type="GO" id="GO:0008270">
    <property type="term" value="F:zinc ion binding"/>
    <property type="evidence" value="ECO:0007669"/>
    <property type="project" value="InterPro"/>
</dbReference>
<dbReference type="PANTHER" id="PTHR47926:SF373">
    <property type="entry name" value="TETRATRICOPEPTIDE-LIKE HELICAL DOMAIN SUPERFAMILY, DYW DOMAIN-CONTAINING PROTEIN"/>
    <property type="match status" value="1"/>
</dbReference>
<protein>
    <recommendedName>
        <fullName evidence="12">DYW domain-containing protein</fullName>
    </recommendedName>
</protein>
<feature type="repeat" description="PPR" evidence="7">
    <location>
        <begin position="259"/>
        <end position="293"/>
    </location>
</feature>
<keyword evidence="11" id="KW-1185">Reference proteome</keyword>
<dbReference type="Pfam" id="PF17177">
    <property type="entry name" value="PPR_long"/>
    <property type="match status" value="1"/>
</dbReference>
<dbReference type="Pfam" id="PF20431">
    <property type="entry name" value="E_motif"/>
    <property type="match status" value="1"/>
</dbReference>
<evidence type="ECO:0000256" key="6">
    <source>
        <dbReference type="ARBA" id="ARBA00022946"/>
    </source>
</evidence>
<feature type="repeat" description="PPR" evidence="7">
    <location>
        <begin position="158"/>
        <end position="192"/>
    </location>
</feature>
<evidence type="ECO:0000256" key="4">
    <source>
        <dbReference type="ARBA" id="ARBA00022640"/>
    </source>
</evidence>
<name>A0AAN9LES2_PHACN</name>
<dbReference type="InterPro" id="IPR032867">
    <property type="entry name" value="DYW_dom"/>
</dbReference>
<dbReference type="FunFam" id="1.25.40.10:FF:000395">
    <property type="entry name" value="Pentatricopeptide repeat-containing protein chloroplastic"/>
    <property type="match status" value="1"/>
</dbReference>
<evidence type="ECO:0000256" key="3">
    <source>
        <dbReference type="ARBA" id="ARBA00022528"/>
    </source>
</evidence>
<evidence type="ECO:0000259" key="9">
    <source>
        <dbReference type="Pfam" id="PF17177"/>
    </source>
</evidence>
<dbReference type="FunFam" id="1.25.40.10:FF:002415">
    <property type="entry name" value="Uncharacterized protein"/>
    <property type="match status" value="1"/>
</dbReference>
<comment type="similarity">
    <text evidence="2">Belongs to the PPR family. PCMP-H subfamily.</text>
</comment>
<dbReference type="InterPro" id="IPR046960">
    <property type="entry name" value="PPR_At4g14850-like_plant"/>
</dbReference>
<dbReference type="AlphaFoldDB" id="A0AAN9LES2"/>
<comment type="caution">
    <text evidence="10">The sequence shown here is derived from an EMBL/GenBank/DDBJ whole genome shotgun (WGS) entry which is preliminary data.</text>
</comment>
<evidence type="ECO:0000256" key="1">
    <source>
        <dbReference type="ARBA" id="ARBA00004229"/>
    </source>
</evidence>
<evidence type="ECO:0000256" key="2">
    <source>
        <dbReference type="ARBA" id="ARBA00006643"/>
    </source>
</evidence>
<dbReference type="InterPro" id="IPR033443">
    <property type="entry name" value="PROP1-like_PPR_dom"/>
</dbReference>
<accession>A0AAN9LES2</accession>
<feature type="domain" description="DYW" evidence="8">
    <location>
        <begin position="777"/>
        <end position="868"/>
    </location>
</feature>
<dbReference type="PANTHER" id="PTHR47926">
    <property type="entry name" value="PENTATRICOPEPTIDE REPEAT-CONTAINING PROTEIN"/>
    <property type="match status" value="1"/>
</dbReference>
<evidence type="ECO:0000259" key="8">
    <source>
        <dbReference type="Pfam" id="PF14432"/>
    </source>
</evidence>
<dbReference type="EMBL" id="JAYMYR010000010">
    <property type="protein sequence ID" value="KAK7334559.1"/>
    <property type="molecule type" value="Genomic_DNA"/>
</dbReference>
<keyword evidence="6" id="KW-0809">Transit peptide</keyword>
<evidence type="ECO:0000313" key="11">
    <source>
        <dbReference type="Proteomes" id="UP001374584"/>
    </source>
</evidence>
<organism evidence="10 11">
    <name type="scientific">Phaseolus coccineus</name>
    <name type="common">Scarlet runner bean</name>
    <name type="synonym">Phaseolus multiflorus</name>
    <dbReference type="NCBI Taxonomy" id="3886"/>
    <lineage>
        <taxon>Eukaryota</taxon>
        <taxon>Viridiplantae</taxon>
        <taxon>Streptophyta</taxon>
        <taxon>Embryophyta</taxon>
        <taxon>Tracheophyta</taxon>
        <taxon>Spermatophyta</taxon>
        <taxon>Magnoliopsida</taxon>
        <taxon>eudicotyledons</taxon>
        <taxon>Gunneridae</taxon>
        <taxon>Pentapetalae</taxon>
        <taxon>rosids</taxon>
        <taxon>fabids</taxon>
        <taxon>Fabales</taxon>
        <taxon>Fabaceae</taxon>
        <taxon>Papilionoideae</taxon>
        <taxon>50 kb inversion clade</taxon>
        <taxon>NPAAA clade</taxon>
        <taxon>indigoferoid/millettioid clade</taxon>
        <taxon>Phaseoleae</taxon>
        <taxon>Phaseolus</taxon>
    </lineage>
</organism>
<keyword evidence="4" id="KW-0934">Plastid</keyword>
<dbReference type="Pfam" id="PF13041">
    <property type="entry name" value="PPR_2"/>
    <property type="match status" value="2"/>
</dbReference>
<dbReference type="PROSITE" id="PS51375">
    <property type="entry name" value="PPR"/>
    <property type="match status" value="8"/>
</dbReference>
<comment type="subcellular location">
    <subcellularLocation>
        <location evidence="1">Plastid</location>
        <location evidence="1">Chloroplast</location>
    </subcellularLocation>
</comment>
<dbReference type="Pfam" id="PF14432">
    <property type="entry name" value="DYW_deaminase"/>
    <property type="match status" value="1"/>
</dbReference>
<dbReference type="FunFam" id="1.25.40.10:FF:000031">
    <property type="entry name" value="Pentatricopeptide repeat-containing protein mitochondrial"/>
    <property type="match status" value="1"/>
</dbReference>
<feature type="repeat" description="PPR" evidence="7">
    <location>
        <begin position="562"/>
        <end position="596"/>
    </location>
</feature>
<evidence type="ECO:0000313" key="10">
    <source>
        <dbReference type="EMBL" id="KAK7334559.1"/>
    </source>
</evidence>
<keyword evidence="3" id="KW-0150">Chloroplast</keyword>
<feature type="domain" description="PROP1-like PPR" evidence="9">
    <location>
        <begin position="162"/>
        <end position="307"/>
    </location>
</feature>
<dbReference type="NCBIfam" id="TIGR00756">
    <property type="entry name" value="PPR"/>
    <property type="match status" value="7"/>
</dbReference>
<evidence type="ECO:0008006" key="12">
    <source>
        <dbReference type="Google" id="ProtNLM"/>
    </source>
</evidence>
<evidence type="ECO:0000256" key="7">
    <source>
        <dbReference type="PROSITE-ProRule" id="PRU00708"/>
    </source>
</evidence>
<dbReference type="GO" id="GO:0003723">
    <property type="term" value="F:RNA binding"/>
    <property type="evidence" value="ECO:0007669"/>
    <property type="project" value="InterPro"/>
</dbReference>
<proteinExistence type="inferred from homology"/>